<dbReference type="InterPro" id="IPR014001">
    <property type="entry name" value="Helicase_ATP-bd"/>
</dbReference>
<dbReference type="InterPro" id="IPR044574">
    <property type="entry name" value="ARIP4-like"/>
</dbReference>
<feature type="compositionally biased region" description="Basic and acidic residues" evidence="10">
    <location>
        <begin position="565"/>
        <end position="578"/>
    </location>
</feature>
<dbReference type="InterPro" id="IPR001650">
    <property type="entry name" value="Helicase_C-like"/>
</dbReference>
<comment type="caution">
    <text evidence="11">The sequence shown here is derived from an EMBL/GenBank/DDBJ whole genome shotgun (WGS) entry which is preliminary data.</text>
</comment>
<keyword evidence="4" id="KW-0378">Hydrolase</keyword>
<dbReference type="PROSITE" id="PS51194">
    <property type="entry name" value="HELICASE_CTER"/>
    <property type="match status" value="1"/>
</dbReference>
<dbReference type="PANTHER" id="PTHR45797">
    <property type="entry name" value="RAD54-LIKE"/>
    <property type="match status" value="1"/>
</dbReference>
<dbReference type="InterPro" id="IPR027417">
    <property type="entry name" value="P-loop_NTPase"/>
</dbReference>
<dbReference type="PROSITE" id="PS51192">
    <property type="entry name" value="HELICASE_ATP_BIND_1"/>
    <property type="match status" value="1"/>
</dbReference>
<evidence type="ECO:0000256" key="5">
    <source>
        <dbReference type="ARBA" id="ARBA00022806"/>
    </source>
</evidence>
<feature type="compositionally biased region" description="Low complexity" evidence="10">
    <location>
        <begin position="632"/>
        <end position="641"/>
    </location>
</feature>
<dbReference type="GO" id="GO:0016887">
    <property type="term" value="F:ATP hydrolysis activity"/>
    <property type="evidence" value="ECO:0007669"/>
    <property type="project" value="InterPro"/>
</dbReference>
<dbReference type="Pfam" id="PF00271">
    <property type="entry name" value="Helicase_C"/>
    <property type="match status" value="1"/>
</dbReference>
<dbReference type="GO" id="GO:0003677">
    <property type="term" value="F:DNA binding"/>
    <property type="evidence" value="ECO:0007669"/>
    <property type="project" value="UniProtKB-KW"/>
</dbReference>
<gene>
    <name evidence="11" type="ORF">ATEIFO6365_0004012700</name>
</gene>
<evidence type="ECO:0000256" key="9">
    <source>
        <dbReference type="SAM" id="Coils"/>
    </source>
</evidence>
<evidence type="ECO:0000256" key="4">
    <source>
        <dbReference type="ARBA" id="ARBA00022801"/>
    </source>
</evidence>
<keyword evidence="9" id="KW-0175">Coiled coil</keyword>
<dbReference type="SMART" id="SM00490">
    <property type="entry name" value="HELICc"/>
    <property type="match status" value="1"/>
</dbReference>
<feature type="region of interest" description="Disordered" evidence="10">
    <location>
        <begin position="869"/>
        <end position="900"/>
    </location>
</feature>
<feature type="region of interest" description="Disordered" evidence="10">
    <location>
        <begin position="1549"/>
        <end position="1571"/>
    </location>
</feature>
<dbReference type="CDD" id="cd18793">
    <property type="entry name" value="SF2_C_SNF"/>
    <property type="match status" value="1"/>
</dbReference>
<name>A0A5M3ZHR8_ASPTE</name>
<comment type="subcellular location">
    <subcellularLocation>
        <location evidence="1">Nucleus</location>
    </subcellularLocation>
</comment>
<dbReference type="Proteomes" id="UP000452235">
    <property type="component" value="Unassembled WGS sequence"/>
</dbReference>
<feature type="coiled-coil region" evidence="9">
    <location>
        <begin position="487"/>
        <end position="536"/>
    </location>
</feature>
<evidence type="ECO:0000313" key="12">
    <source>
        <dbReference type="Proteomes" id="UP000452235"/>
    </source>
</evidence>
<accession>A0A5M3ZHR8</accession>
<sequence>MALPTPSGGMPLDVGDPLDWTVDQVVQFLCHNPDTPWSQSTTGAPRPDPALLEPALRENLVTGEVLLHDVNKETLRDELGLKALGHRSSMFRAIEYLQQLSPKYQSSRRHPSIHDDHSVGSLSPFIPRPPGGFSPAPNHVMRDRSLIPAHTHTTPTIPSWPSGGLNLSNGNTEDSSRTPIHSEDKSKPLAGTANQDKNAPNASSTPILEQSQDNSSLDAARAGEQIVVDEQGRKRRRLNLVSSAPAEVFQTKEWYMGPDRVTISKLFYYADADKIPSDELDKDNDSFLIVGSQCPPAQRFVVNKRLRYFYNQKPIKLKATKGFSQWAVVPYKVSDVPDDSPKLFTLYTFRGKKVTVSKEHIDAWPILTKLLNISQPAEAADRSDPFSYLLRKYPAQDNDEDAFPVYGESGSEGEFDEDTWEEIQEEKRTSSPQRPKELTMPEIDSTIQECIHNYETEWNEKCRPKEEFKAYHLWQAAMRTNSRYRRIKELSRDNSLLEKRLQKLIEAIREGHYTTKSELQLQCQSMEQTVLNVQKQKWRLSVLNLENAPRPVPAPPKSVSKKKPVSKDNDEESLHSDSDDMGDFIEFDTIATPAEYRRTEKTPSVDNEDSDDDIISPSGLLRRSRQSRRPFRGSSSSSPPLRANPIPPVKDIETVDLTADSPPPDDFDVRTPPLNPVGPTDTVVSQPLEDPFKTEGSPSPGPALTSSLMATIPPGATETRHKRTPSEKSSTLPEIGDIDGILSVPWGVLEKGKHRDILLAKLIAILPEDERISMAERIPTYNVSDLKHLIRKAISTLLERKDRIDGLSPSTNQLIMRTASFYISWGNCVRLQLKGILKEHILKAQNEIHKFRDFFKELCAHLASSGLEAMQPEAMDTPHKKRKRPIKESQEAKREQESAQIRAALQTKQKERFEKKMKQLGVRDTDPTCQAVSFGDPVIYLDPQIGKYVKQHQLEGIRFMWRELMDEKQQGCLLAHTMGLGKTMQVISLLATISAAASSTDPDIRKQIPKAFHRSQSLILCPSSLIDNWYEEFLMWTPESASIGTIRRITTALSVAERIQEVSDWNTKGGVLIMSYNIFRSWVLNNETAKGRKPLDDARHKQVTEWLLQGPNIIVADEAHKLKNPKSNVAVAAMKFRSRSRIALTGSPLTNNLTDYYTMVDWISEGYLPPFTEFNANYIEPIQEGLYLESTYREKRTSLVKLQVLNDLLSPKINRADITVLAGELPPKVEFVLTVPLTSLQQSAYDSYAEATLRGVGGDSVVATTLWSWLAVLQLCCNHPSCFLEKLEGRASKTKPGAEATLGDELISRAGIANADQLIADQRRLFDAEPDVKAPKLSHRALLLDKIIDKSVRAGDKVLVFSHTLPTLDYIEHVLQQSNRKYCRLDGKTPVVSRQAATKQFNTDANLEVYLISTRAGGLGLNIPGANRVIIYDFSFSPFWEEQAIGRAYRLGQVKPVYVYRFISGGTFEEVMYNKALFKTQLAHRVVDKKNPIRLALKSLREWLFPSKPVPVTDVTEFLGKDPSVLDEIIKSDDGDEKAIRKITLTATGEGDDNDKLTEEERRGVQQQLDDERLRRTDPEAYNKLMMDRQREALYNLQAQQQSMAMSQWSSSHLPSQGVFTGPTNIMHWQQHQAIQRTVPSSAHNTGPPALAPDMSVFQQARGLVTPAQLNIPMGANPPPQNQNASAERSIGIVSDEARNPLAGANGFDGPADTEDTASDSESVDRSSDNDCNPQ</sequence>
<dbReference type="InterPro" id="IPR056026">
    <property type="entry name" value="DUF7607"/>
</dbReference>
<dbReference type="InterPro" id="IPR049730">
    <property type="entry name" value="SNF2/RAD54-like_C"/>
</dbReference>
<feature type="region of interest" description="Disordered" evidence="10">
    <location>
        <begin position="1670"/>
        <end position="1735"/>
    </location>
</feature>
<evidence type="ECO:0000313" key="11">
    <source>
        <dbReference type="EMBL" id="GFF15008.1"/>
    </source>
</evidence>
<dbReference type="SUPFAM" id="SSF47769">
    <property type="entry name" value="SAM/Pointed domain"/>
    <property type="match status" value="1"/>
</dbReference>
<dbReference type="SMART" id="SM00487">
    <property type="entry name" value="DEXDc"/>
    <property type="match status" value="1"/>
</dbReference>
<feature type="compositionally biased region" description="Basic and acidic residues" evidence="10">
    <location>
        <begin position="174"/>
        <end position="187"/>
    </location>
</feature>
<proteinExistence type="inferred from homology"/>
<evidence type="ECO:0000256" key="6">
    <source>
        <dbReference type="ARBA" id="ARBA00022840"/>
    </source>
</evidence>
<keyword evidence="8" id="KW-0539">Nucleus</keyword>
<dbReference type="GO" id="GO:0005634">
    <property type="term" value="C:nucleus"/>
    <property type="evidence" value="ECO:0007669"/>
    <property type="project" value="UniProtKB-SubCell"/>
</dbReference>
<dbReference type="GO" id="GO:0004386">
    <property type="term" value="F:helicase activity"/>
    <property type="evidence" value="ECO:0007669"/>
    <property type="project" value="UniProtKB-KW"/>
</dbReference>
<keyword evidence="5 11" id="KW-0347">Helicase</keyword>
<dbReference type="Gene3D" id="1.10.150.50">
    <property type="entry name" value="Transcription Factor, Ets-1"/>
    <property type="match status" value="1"/>
</dbReference>
<dbReference type="Pfam" id="PF24580">
    <property type="entry name" value="DUF7607"/>
    <property type="match status" value="1"/>
</dbReference>
<reference evidence="11 12" key="1">
    <citation type="submission" date="2020-01" db="EMBL/GenBank/DDBJ databases">
        <title>Aspergillus terreus IFO 6365 whole genome shotgun sequence.</title>
        <authorList>
            <person name="Kanamasa S."/>
            <person name="Takahashi H."/>
        </authorList>
    </citation>
    <scope>NUCLEOTIDE SEQUENCE [LARGE SCALE GENOMIC DNA]</scope>
    <source>
        <strain evidence="11 12">IFO 6365</strain>
    </source>
</reference>
<evidence type="ECO:0000256" key="3">
    <source>
        <dbReference type="ARBA" id="ARBA00022741"/>
    </source>
</evidence>
<organism evidence="11 12">
    <name type="scientific">Aspergillus terreus</name>
    <dbReference type="NCBI Taxonomy" id="33178"/>
    <lineage>
        <taxon>Eukaryota</taxon>
        <taxon>Fungi</taxon>
        <taxon>Dikarya</taxon>
        <taxon>Ascomycota</taxon>
        <taxon>Pezizomycotina</taxon>
        <taxon>Eurotiomycetes</taxon>
        <taxon>Eurotiomycetidae</taxon>
        <taxon>Eurotiales</taxon>
        <taxon>Aspergillaceae</taxon>
        <taxon>Aspergillus</taxon>
        <taxon>Aspergillus subgen. Circumdati</taxon>
    </lineage>
</organism>
<dbReference type="EMBL" id="BLJY01000004">
    <property type="protein sequence ID" value="GFF15008.1"/>
    <property type="molecule type" value="Genomic_DNA"/>
</dbReference>
<evidence type="ECO:0000256" key="8">
    <source>
        <dbReference type="ARBA" id="ARBA00023242"/>
    </source>
</evidence>
<dbReference type="Pfam" id="PF00176">
    <property type="entry name" value="SNF2-rel_dom"/>
    <property type="match status" value="1"/>
</dbReference>
<dbReference type="InterPro" id="IPR000330">
    <property type="entry name" value="SNF2_N"/>
</dbReference>
<keyword evidence="3" id="KW-0547">Nucleotide-binding</keyword>
<dbReference type="SUPFAM" id="SSF52540">
    <property type="entry name" value="P-loop containing nucleoside triphosphate hydrolases"/>
    <property type="match status" value="2"/>
</dbReference>
<keyword evidence="12" id="KW-1185">Reference proteome</keyword>
<evidence type="ECO:0000256" key="2">
    <source>
        <dbReference type="ARBA" id="ARBA00007025"/>
    </source>
</evidence>
<evidence type="ECO:0000256" key="7">
    <source>
        <dbReference type="ARBA" id="ARBA00023125"/>
    </source>
</evidence>
<dbReference type="InterPro" id="IPR038718">
    <property type="entry name" value="SNF2-like_sf"/>
</dbReference>
<dbReference type="OrthoDB" id="2020972at2759"/>
<dbReference type="InterPro" id="IPR013761">
    <property type="entry name" value="SAM/pointed_sf"/>
</dbReference>
<feature type="region of interest" description="Disordered" evidence="10">
    <location>
        <begin position="150"/>
        <end position="218"/>
    </location>
</feature>
<keyword evidence="6" id="KW-0067">ATP-binding</keyword>
<protein>
    <submittedName>
        <fullName evidence="11">SNF2 family helicase/ATPase</fullName>
    </submittedName>
</protein>
<dbReference type="Gene3D" id="3.40.50.300">
    <property type="entry name" value="P-loop containing nucleotide triphosphate hydrolases"/>
    <property type="match status" value="1"/>
</dbReference>
<evidence type="ECO:0000256" key="1">
    <source>
        <dbReference type="ARBA" id="ARBA00004123"/>
    </source>
</evidence>
<dbReference type="InterPro" id="IPR001660">
    <property type="entry name" value="SAM"/>
</dbReference>
<keyword evidence="7" id="KW-0238">DNA-binding</keyword>
<feature type="compositionally biased region" description="Basic and acidic residues" evidence="10">
    <location>
        <begin position="886"/>
        <end position="897"/>
    </location>
</feature>
<evidence type="ECO:0000256" key="10">
    <source>
        <dbReference type="SAM" id="MobiDB-lite"/>
    </source>
</evidence>
<dbReference type="PROSITE" id="PS50105">
    <property type="entry name" value="SAM_DOMAIN"/>
    <property type="match status" value="1"/>
</dbReference>
<comment type="similarity">
    <text evidence="2">Belongs to the SNF2/RAD54 helicase family.</text>
</comment>
<feature type="compositionally biased region" description="Basic residues" evidence="10">
    <location>
        <begin position="622"/>
        <end position="631"/>
    </location>
</feature>
<dbReference type="Gene3D" id="3.40.50.10810">
    <property type="entry name" value="Tandem AAA-ATPase domain"/>
    <property type="match status" value="1"/>
</dbReference>
<feature type="compositionally biased region" description="Polar residues" evidence="10">
    <location>
        <begin position="192"/>
        <end position="217"/>
    </location>
</feature>
<feature type="region of interest" description="Disordered" evidence="10">
    <location>
        <begin position="547"/>
        <end position="732"/>
    </location>
</feature>
<dbReference type="PANTHER" id="PTHR45797:SF1">
    <property type="entry name" value="HELICASE ARIP4"/>
    <property type="match status" value="1"/>
</dbReference>
<feature type="compositionally biased region" description="Basic and acidic residues" evidence="10">
    <location>
        <begin position="1554"/>
        <end position="1571"/>
    </location>
</feature>
<dbReference type="VEuPathDB" id="FungiDB:ATEG_09364"/>
<dbReference type="GO" id="GO:0005524">
    <property type="term" value="F:ATP binding"/>
    <property type="evidence" value="ECO:0007669"/>
    <property type="project" value="UniProtKB-KW"/>
</dbReference>